<keyword evidence="6" id="KW-1185">Reference proteome</keyword>
<dbReference type="PANTHER" id="PTHR43537:SF5">
    <property type="entry name" value="UXU OPERON TRANSCRIPTIONAL REGULATOR"/>
    <property type="match status" value="1"/>
</dbReference>
<dbReference type="OrthoDB" id="114741at2"/>
<evidence type="ECO:0000259" key="4">
    <source>
        <dbReference type="PROSITE" id="PS50949"/>
    </source>
</evidence>
<dbReference type="GO" id="GO:0003677">
    <property type="term" value="F:DNA binding"/>
    <property type="evidence" value="ECO:0007669"/>
    <property type="project" value="UniProtKB-KW"/>
</dbReference>
<evidence type="ECO:0000313" key="6">
    <source>
        <dbReference type="Proteomes" id="UP000326671"/>
    </source>
</evidence>
<proteinExistence type="predicted"/>
<dbReference type="PROSITE" id="PS50949">
    <property type="entry name" value="HTH_GNTR"/>
    <property type="match status" value="1"/>
</dbReference>
<dbReference type="AlphaFoldDB" id="A0A5J5HY23"/>
<dbReference type="InterPro" id="IPR011711">
    <property type="entry name" value="GntR_C"/>
</dbReference>
<comment type="caution">
    <text evidence="5">The sequence shown here is derived from an EMBL/GenBank/DDBJ whole genome shotgun (WGS) entry which is preliminary data.</text>
</comment>
<organism evidence="5 6">
    <name type="scientific">Niallia endozanthoxylica</name>
    <dbReference type="NCBI Taxonomy" id="2036016"/>
    <lineage>
        <taxon>Bacteria</taxon>
        <taxon>Bacillati</taxon>
        <taxon>Bacillota</taxon>
        <taxon>Bacilli</taxon>
        <taxon>Bacillales</taxon>
        <taxon>Bacillaceae</taxon>
        <taxon>Niallia</taxon>
    </lineage>
</organism>
<keyword evidence="3" id="KW-0804">Transcription</keyword>
<gene>
    <name evidence="5" type="ORF">F4V44_06830</name>
</gene>
<dbReference type="SMART" id="SM00345">
    <property type="entry name" value="HTH_GNTR"/>
    <property type="match status" value="1"/>
</dbReference>
<reference evidence="5 6" key="1">
    <citation type="submission" date="2019-09" db="EMBL/GenBank/DDBJ databases">
        <title>Whole genome sequences of isolates from the Mars Exploration Rovers.</title>
        <authorList>
            <person name="Seuylemezian A."/>
            <person name="Vaishampayan P."/>
        </authorList>
    </citation>
    <scope>NUCLEOTIDE SEQUENCE [LARGE SCALE GENOMIC DNA]</scope>
    <source>
        <strain evidence="5 6">MER_TA_151</strain>
    </source>
</reference>
<dbReference type="Proteomes" id="UP000326671">
    <property type="component" value="Unassembled WGS sequence"/>
</dbReference>
<dbReference type="InterPro" id="IPR000524">
    <property type="entry name" value="Tscrpt_reg_HTH_GntR"/>
</dbReference>
<feature type="domain" description="HTH gntR-type" evidence="4">
    <location>
        <begin position="2"/>
        <end position="69"/>
    </location>
</feature>
<accession>A0A5J5HY23</accession>
<dbReference type="Pfam" id="PF07729">
    <property type="entry name" value="FCD"/>
    <property type="match status" value="1"/>
</dbReference>
<dbReference type="CDD" id="cd07377">
    <property type="entry name" value="WHTH_GntR"/>
    <property type="match status" value="1"/>
</dbReference>
<dbReference type="SMART" id="SM00895">
    <property type="entry name" value="FCD"/>
    <property type="match status" value="1"/>
</dbReference>
<evidence type="ECO:0000313" key="5">
    <source>
        <dbReference type="EMBL" id="KAA9027024.1"/>
    </source>
</evidence>
<dbReference type="RefSeq" id="WP_150439252.1">
    <property type="nucleotide sequence ID" value="NZ_VYKL01000014.1"/>
</dbReference>
<dbReference type="Gene3D" id="1.10.10.10">
    <property type="entry name" value="Winged helix-like DNA-binding domain superfamily/Winged helix DNA-binding domain"/>
    <property type="match status" value="1"/>
</dbReference>
<dbReference type="InterPro" id="IPR036390">
    <property type="entry name" value="WH_DNA-bd_sf"/>
</dbReference>
<dbReference type="SUPFAM" id="SSF48008">
    <property type="entry name" value="GntR ligand-binding domain-like"/>
    <property type="match status" value="1"/>
</dbReference>
<name>A0A5J5HY23_9BACI</name>
<dbReference type="GO" id="GO:0003700">
    <property type="term" value="F:DNA-binding transcription factor activity"/>
    <property type="evidence" value="ECO:0007669"/>
    <property type="project" value="InterPro"/>
</dbReference>
<evidence type="ECO:0000256" key="3">
    <source>
        <dbReference type="ARBA" id="ARBA00023163"/>
    </source>
</evidence>
<dbReference type="SUPFAM" id="SSF46785">
    <property type="entry name" value="Winged helix' DNA-binding domain"/>
    <property type="match status" value="1"/>
</dbReference>
<dbReference type="InterPro" id="IPR008920">
    <property type="entry name" value="TF_FadR/GntR_C"/>
</dbReference>
<protein>
    <submittedName>
        <fullName evidence="5">GntR family transcriptional regulator</fullName>
    </submittedName>
</protein>
<keyword evidence="2" id="KW-0238">DNA-binding</keyword>
<evidence type="ECO:0000256" key="1">
    <source>
        <dbReference type="ARBA" id="ARBA00023015"/>
    </source>
</evidence>
<sequence length="213" mass="24828">MSQQTETAYQYIKERILDGTYKPSQKLIEAQLSQDVGVSRNTIKKALLMLARENLVELEKNKGATIKSYSMEEVVNYMQIRGVLEGLVAKNATQKITDSDVQALDQIVQQMKKFTEENDFDQYTLLNHEFHEIIYKASGNMQAVEMINMIKNQLKRINFRSLLLPGRNQESLQEHIRIYEALKNRNEKEAVEAVEHHVDHVRQVIVQNYQFLQ</sequence>
<dbReference type="Pfam" id="PF00392">
    <property type="entry name" value="GntR"/>
    <property type="match status" value="1"/>
</dbReference>
<dbReference type="EMBL" id="VYKL01000014">
    <property type="protein sequence ID" value="KAA9027024.1"/>
    <property type="molecule type" value="Genomic_DNA"/>
</dbReference>
<evidence type="ECO:0000256" key="2">
    <source>
        <dbReference type="ARBA" id="ARBA00023125"/>
    </source>
</evidence>
<dbReference type="PANTHER" id="PTHR43537">
    <property type="entry name" value="TRANSCRIPTIONAL REGULATOR, GNTR FAMILY"/>
    <property type="match status" value="1"/>
</dbReference>
<dbReference type="InterPro" id="IPR036388">
    <property type="entry name" value="WH-like_DNA-bd_sf"/>
</dbReference>
<dbReference type="Gene3D" id="1.20.120.530">
    <property type="entry name" value="GntR ligand-binding domain-like"/>
    <property type="match status" value="1"/>
</dbReference>
<keyword evidence="1" id="KW-0805">Transcription regulation</keyword>